<dbReference type="Gene3D" id="3.40.1090.10">
    <property type="entry name" value="Cytosolic phospholipase A2 catalytic domain"/>
    <property type="match status" value="2"/>
</dbReference>
<keyword evidence="5" id="KW-0812">Transmembrane</keyword>
<evidence type="ECO:0000256" key="3">
    <source>
        <dbReference type="ARBA" id="ARBA00023098"/>
    </source>
</evidence>
<feature type="short sequence motif" description="DGA/G" evidence="4">
    <location>
        <begin position="158"/>
        <end position="160"/>
    </location>
</feature>
<dbReference type="GO" id="GO:0016787">
    <property type="term" value="F:hydrolase activity"/>
    <property type="evidence" value="ECO:0007669"/>
    <property type="project" value="UniProtKB-UniRule"/>
</dbReference>
<sequence length="247" mass="27611">MTLRDWLQQQKFSLAMSSGFFGFFAHCGIITLLEEEKLVPQRASGSSAGALITACWGAGVSANNMSGELFSLQREDFWDPGLGLGLLKGKLFDKKLRSFMPVTDFKACRFPVSISVYDALLQKTKVIESGDIVRSIRASCAVPFLFHPVWIKKKPFLDGGIRDHGGLSSMEKGERIFYHHLLPRNHNNNSRLFKRIPQRENMVTLVLTSLPSVGPYQLQNGESAYNHAYIAMQKAMDMPIGDGRIII</sequence>
<comment type="caution">
    <text evidence="4">Lacks conserved residue(s) required for the propagation of feature annotation.</text>
</comment>
<evidence type="ECO:0000256" key="2">
    <source>
        <dbReference type="ARBA" id="ARBA00022963"/>
    </source>
</evidence>
<feature type="short sequence motif" description="GXSXG" evidence="4">
    <location>
        <begin position="45"/>
        <end position="49"/>
    </location>
</feature>
<organism evidence="7 8">
    <name type="scientific">Uabimicrobium amorphum</name>
    <dbReference type="NCBI Taxonomy" id="2596890"/>
    <lineage>
        <taxon>Bacteria</taxon>
        <taxon>Pseudomonadati</taxon>
        <taxon>Planctomycetota</taxon>
        <taxon>Candidatus Uabimicrobiia</taxon>
        <taxon>Candidatus Uabimicrobiales</taxon>
        <taxon>Candidatus Uabimicrobiaceae</taxon>
        <taxon>Candidatus Uabimicrobium</taxon>
    </lineage>
</organism>
<dbReference type="Pfam" id="PF01734">
    <property type="entry name" value="Patatin"/>
    <property type="match status" value="1"/>
</dbReference>
<feature type="active site" description="Proton acceptor" evidence="4">
    <location>
        <position position="158"/>
    </location>
</feature>
<feature type="transmembrane region" description="Helical" evidence="5">
    <location>
        <begin position="12"/>
        <end position="33"/>
    </location>
</feature>
<keyword evidence="2 4" id="KW-0442">Lipid degradation</keyword>
<dbReference type="AlphaFoldDB" id="A0A5S9IJB3"/>
<evidence type="ECO:0000313" key="7">
    <source>
        <dbReference type="EMBL" id="BBM82496.1"/>
    </source>
</evidence>
<dbReference type="RefSeq" id="WP_151966736.1">
    <property type="nucleotide sequence ID" value="NZ_AP019860.1"/>
</dbReference>
<evidence type="ECO:0000259" key="6">
    <source>
        <dbReference type="PROSITE" id="PS51635"/>
    </source>
</evidence>
<keyword evidence="1 4" id="KW-0378">Hydrolase</keyword>
<accession>A0A5S9IJB3</accession>
<keyword evidence="3 4" id="KW-0443">Lipid metabolism</keyword>
<dbReference type="InterPro" id="IPR016035">
    <property type="entry name" value="Acyl_Trfase/lysoPLipase"/>
</dbReference>
<evidence type="ECO:0000313" key="8">
    <source>
        <dbReference type="Proteomes" id="UP000326354"/>
    </source>
</evidence>
<keyword evidence="5" id="KW-1133">Transmembrane helix</keyword>
<dbReference type="EMBL" id="AP019860">
    <property type="protein sequence ID" value="BBM82496.1"/>
    <property type="molecule type" value="Genomic_DNA"/>
</dbReference>
<keyword evidence="8" id="KW-1185">Reference proteome</keyword>
<dbReference type="InterPro" id="IPR050301">
    <property type="entry name" value="NTE"/>
</dbReference>
<dbReference type="Proteomes" id="UP000326354">
    <property type="component" value="Chromosome"/>
</dbReference>
<protein>
    <submittedName>
        <fullName evidence="7">Esterase</fullName>
    </submittedName>
</protein>
<dbReference type="PANTHER" id="PTHR14226">
    <property type="entry name" value="NEUROPATHY TARGET ESTERASE/SWISS CHEESE D.MELANOGASTER"/>
    <property type="match status" value="1"/>
</dbReference>
<evidence type="ECO:0000256" key="1">
    <source>
        <dbReference type="ARBA" id="ARBA00022801"/>
    </source>
</evidence>
<evidence type="ECO:0000256" key="5">
    <source>
        <dbReference type="SAM" id="Phobius"/>
    </source>
</evidence>
<dbReference type="KEGG" id="uam:UABAM_00839"/>
<feature type="domain" description="PNPLA" evidence="6">
    <location>
        <begin position="14"/>
        <end position="171"/>
    </location>
</feature>
<keyword evidence="5" id="KW-0472">Membrane</keyword>
<dbReference type="PROSITE" id="PS51635">
    <property type="entry name" value="PNPLA"/>
    <property type="match status" value="1"/>
</dbReference>
<name>A0A5S9IJB3_UABAM</name>
<gene>
    <name evidence="7" type="ORF">UABAM_00839</name>
</gene>
<dbReference type="SUPFAM" id="SSF52151">
    <property type="entry name" value="FabD/lysophospholipase-like"/>
    <property type="match status" value="1"/>
</dbReference>
<reference evidence="7 8" key="1">
    <citation type="submission" date="2019-08" db="EMBL/GenBank/DDBJ databases">
        <title>Complete genome sequence of Candidatus Uab amorphum.</title>
        <authorList>
            <person name="Shiratori T."/>
            <person name="Suzuki S."/>
            <person name="Kakizawa Y."/>
            <person name="Ishida K."/>
        </authorList>
    </citation>
    <scope>NUCLEOTIDE SEQUENCE [LARGE SCALE GENOMIC DNA]</scope>
    <source>
        <strain evidence="7 8">SRT547</strain>
    </source>
</reference>
<dbReference type="InterPro" id="IPR002641">
    <property type="entry name" value="PNPLA_dom"/>
</dbReference>
<dbReference type="OrthoDB" id="9770965at2"/>
<dbReference type="GO" id="GO:0016042">
    <property type="term" value="P:lipid catabolic process"/>
    <property type="evidence" value="ECO:0007669"/>
    <property type="project" value="UniProtKB-UniRule"/>
</dbReference>
<evidence type="ECO:0000256" key="4">
    <source>
        <dbReference type="PROSITE-ProRule" id="PRU01161"/>
    </source>
</evidence>
<proteinExistence type="predicted"/>
<dbReference type="PANTHER" id="PTHR14226:SF29">
    <property type="entry name" value="NEUROPATHY TARGET ESTERASE SWS"/>
    <property type="match status" value="1"/>
</dbReference>
<feature type="active site" description="Nucleophile" evidence="4">
    <location>
        <position position="47"/>
    </location>
</feature>